<feature type="domain" description="PPM-type phosphatase" evidence="1">
    <location>
        <begin position="9"/>
        <end position="291"/>
    </location>
</feature>
<evidence type="ECO:0000313" key="2">
    <source>
        <dbReference type="EMBL" id="GGH77571.1"/>
    </source>
</evidence>
<dbReference type="SMART" id="SM00331">
    <property type="entry name" value="PP2C_SIG"/>
    <property type="match status" value="1"/>
</dbReference>
<accession>A0A8J3EL11</accession>
<dbReference type="EMBL" id="BMFV01000005">
    <property type="protein sequence ID" value="GGH77571.1"/>
    <property type="molecule type" value="Genomic_DNA"/>
</dbReference>
<evidence type="ECO:0000259" key="1">
    <source>
        <dbReference type="PROSITE" id="PS51746"/>
    </source>
</evidence>
<name>A0A8J3EL11_9BACL</name>
<dbReference type="InterPro" id="IPR015655">
    <property type="entry name" value="PP2C"/>
</dbReference>
<reference evidence="2" key="1">
    <citation type="journal article" date="2014" name="Int. J. Syst. Evol. Microbiol.">
        <title>Complete genome sequence of Corynebacterium casei LMG S-19264T (=DSM 44701T), isolated from a smear-ripened cheese.</title>
        <authorList>
            <consortium name="US DOE Joint Genome Institute (JGI-PGF)"/>
            <person name="Walter F."/>
            <person name="Albersmeier A."/>
            <person name="Kalinowski J."/>
            <person name="Ruckert C."/>
        </authorList>
    </citation>
    <scope>NUCLEOTIDE SEQUENCE</scope>
    <source>
        <strain evidence="2">CGMCC 1.12777</strain>
    </source>
</reference>
<dbReference type="SUPFAM" id="SSF81606">
    <property type="entry name" value="PP2C-like"/>
    <property type="match status" value="1"/>
</dbReference>
<gene>
    <name evidence="2" type="ORF">GCM10007096_09660</name>
</gene>
<dbReference type="AlphaFoldDB" id="A0A8J3EL11"/>
<dbReference type="GO" id="GO:0004722">
    <property type="term" value="F:protein serine/threonine phosphatase activity"/>
    <property type="evidence" value="ECO:0007669"/>
    <property type="project" value="InterPro"/>
</dbReference>
<dbReference type="CDD" id="cd00143">
    <property type="entry name" value="PP2Cc"/>
    <property type="match status" value="1"/>
</dbReference>
<dbReference type="InterPro" id="IPR001932">
    <property type="entry name" value="PPM-type_phosphatase-like_dom"/>
</dbReference>
<dbReference type="Proteomes" id="UP000656813">
    <property type="component" value="Unassembled WGS sequence"/>
</dbReference>
<comment type="caution">
    <text evidence="2">The sequence shown here is derived from an EMBL/GenBank/DDBJ whole genome shotgun (WGS) entry which is preliminary data.</text>
</comment>
<evidence type="ECO:0000313" key="3">
    <source>
        <dbReference type="Proteomes" id="UP000656813"/>
    </source>
</evidence>
<dbReference type="PROSITE" id="PS51746">
    <property type="entry name" value="PPM_2"/>
    <property type="match status" value="1"/>
</dbReference>
<reference evidence="2" key="2">
    <citation type="submission" date="2020-09" db="EMBL/GenBank/DDBJ databases">
        <authorList>
            <person name="Sun Q."/>
            <person name="Zhou Y."/>
        </authorList>
    </citation>
    <scope>NUCLEOTIDE SEQUENCE</scope>
    <source>
        <strain evidence="2">CGMCC 1.12777</strain>
    </source>
</reference>
<dbReference type="Pfam" id="PF13672">
    <property type="entry name" value="PP2C_2"/>
    <property type="match status" value="1"/>
</dbReference>
<dbReference type="PANTHER" id="PTHR47992">
    <property type="entry name" value="PROTEIN PHOSPHATASE"/>
    <property type="match status" value="1"/>
</dbReference>
<dbReference type="RefSeq" id="WP_188496268.1">
    <property type="nucleotide sequence ID" value="NZ_BMFV01000005.1"/>
</dbReference>
<dbReference type="InterPro" id="IPR036457">
    <property type="entry name" value="PPM-type-like_dom_sf"/>
</dbReference>
<keyword evidence="3" id="KW-1185">Reference proteome</keyword>
<dbReference type="Gene3D" id="3.60.40.10">
    <property type="entry name" value="PPM-type phosphatase domain"/>
    <property type="match status" value="1"/>
</dbReference>
<sequence length="309" mass="35396">MHGQETLWQFGVASETGPKKKRNEDRALVRLEHDHQGHEIVMAVVADGMGGYQIGDVASHLAIEKVNDWWELKIKRLLKRRFPKDKLVKALNQLFLDINDALITIGEEEGIKLGTTLSVILLYKGEFILSHVGDSRIYQHKGSSIGFQNFFRKQAELQGYKGMGQETEVLEREAHFDQLTEDHSWVNTQVKAGRLTKEEARTHEKRNVLLQSLGIETLVHPFIKIGNYQPHDIFLLCSDGFYSTYSDKAIAQILQEIEEEHGDLQAISQHFVQLACDRGSQDNITVILLRHMYVRQQAPFTHAKGFRRL</sequence>
<organism evidence="2 3">
    <name type="scientific">Pullulanibacillus pueri</name>
    <dbReference type="NCBI Taxonomy" id="1437324"/>
    <lineage>
        <taxon>Bacteria</taxon>
        <taxon>Bacillati</taxon>
        <taxon>Bacillota</taxon>
        <taxon>Bacilli</taxon>
        <taxon>Bacillales</taxon>
        <taxon>Sporolactobacillaceae</taxon>
        <taxon>Pullulanibacillus</taxon>
    </lineage>
</organism>
<proteinExistence type="predicted"/>
<protein>
    <submittedName>
        <fullName evidence="2">Serine/threonine protein phosphatase</fullName>
    </submittedName>
</protein>
<dbReference type="SMART" id="SM00332">
    <property type="entry name" value="PP2Cc"/>
    <property type="match status" value="1"/>
</dbReference>